<evidence type="ECO:0000256" key="1">
    <source>
        <dbReference type="SAM" id="MobiDB-lite"/>
    </source>
</evidence>
<dbReference type="PATRIC" id="fig|1095748.3.peg.2421"/>
<dbReference type="RefSeq" id="WP_003768655.1">
    <property type="nucleotide sequence ID" value="NZ_AJMT01000187.1"/>
</dbReference>
<dbReference type="Pfam" id="PF05229">
    <property type="entry name" value="SCPU"/>
    <property type="match status" value="1"/>
</dbReference>
<dbReference type="InterPro" id="IPR007893">
    <property type="entry name" value="Spore_coat_U/FanG"/>
</dbReference>
<sequence length="211" mass="22160">MKTRFTLTSLALASLMMMGNSAMAAVVSSGTEQYFNVKIKIAGSCEVFTTTSGMPSGPITSESDPTSGTDIDFGEQKAETSSPALERMNKGNAAQGIVVNCSKNTAFKVAMDPESSHSQEGSGEMTGLSSQEKIAYQLYKPTVTGSGLSAQLGTETASTNKWGKDNNALSLTGKGLGTAINIPVFAKIEQGVLADKTPDTYQDRVKVTLTY</sequence>
<name>I2NG76_NEISI</name>
<dbReference type="InterPro" id="IPR053167">
    <property type="entry name" value="Spore_coat_component"/>
</dbReference>
<keyword evidence="2" id="KW-0732">Signal</keyword>
<feature type="domain" description="Spore coat protein U/FanG" evidence="3">
    <location>
        <begin position="34"/>
        <end position="208"/>
    </location>
</feature>
<evidence type="ECO:0000313" key="4">
    <source>
        <dbReference type="EMBL" id="EIG24837.1"/>
    </source>
</evidence>
<proteinExistence type="predicted"/>
<dbReference type="EMBL" id="AJMT01000187">
    <property type="protein sequence ID" value="EIG24837.1"/>
    <property type="molecule type" value="Genomic_DNA"/>
</dbReference>
<evidence type="ECO:0000256" key="2">
    <source>
        <dbReference type="SAM" id="SignalP"/>
    </source>
</evidence>
<dbReference type="Proteomes" id="UP000004473">
    <property type="component" value="Unassembled WGS sequence"/>
</dbReference>
<keyword evidence="4" id="KW-0167">Capsid protein</keyword>
<feature type="region of interest" description="Disordered" evidence="1">
    <location>
        <begin position="52"/>
        <end position="72"/>
    </location>
</feature>
<keyword evidence="4" id="KW-0946">Virion</keyword>
<organism evidence="4 5">
    <name type="scientific">Neisseria sicca VK64</name>
    <dbReference type="NCBI Taxonomy" id="1095748"/>
    <lineage>
        <taxon>Bacteria</taxon>
        <taxon>Pseudomonadati</taxon>
        <taxon>Pseudomonadota</taxon>
        <taxon>Betaproteobacteria</taxon>
        <taxon>Neisseriales</taxon>
        <taxon>Neisseriaceae</taxon>
        <taxon>Neisseria</taxon>
    </lineage>
</organism>
<evidence type="ECO:0000259" key="3">
    <source>
        <dbReference type="Pfam" id="PF05229"/>
    </source>
</evidence>
<gene>
    <name evidence="4" type="ORF">HMPREF1051_2152</name>
</gene>
<feature type="signal peptide" evidence="2">
    <location>
        <begin position="1"/>
        <end position="24"/>
    </location>
</feature>
<dbReference type="PANTHER" id="PTHR37089:SF1">
    <property type="entry name" value="MEMBRANE PROTEIN"/>
    <property type="match status" value="1"/>
</dbReference>
<evidence type="ECO:0000313" key="5">
    <source>
        <dbReference type="Proteomes" id="UP000004473"/>
    </source>
</evidence>
<reference evidence="4 5" key="1">
    <citation type="submission" date="2012-04" db="EMBL/GenBank/DDBJ databases">
        <authorList>
            <person name="Harkins D.M."/>
            <person name="Madupu R."/>
            <person name="Durkin A.S."/>
            <person name="Torralba M."/>
            <person name="Methe B."/>
            <person name="Sutton G.G."/>
            <person name="Nelson K.E."/>
        </authorList>
    </citation>
    <scope>NUCLEOTIDE SEQUENCE [LARGE SCALE GENOMIC DNA]</scope>
    <source>
        <strain evidence="4 5">VK64</strain>
    </source>
</reference>
<comment type="caution">
    <text evidence="4">The sequence shown here is derived from an EMBL/GenBank/DDBJ whole genome shotgun (WGS) entry which is preliminary data.</text>
</comment>
<dbReference type="PANTHER" id="PTHR37089">
    <property type="entry name" value="PROTEIN U-RELATED"/>
    <property type="match status" value="1"/>
</dbReference>
<feature type="compositionally biased region" description="Polar residues" evidence="1">
    <location>
        <begin position="52"/>
        <end position="69"/>
    </location>
</feature>
<accession>I2NG76</accession>
<feature type="chain" id="PRO_5003663019" evidence="2">
    <location>
        <begin position="25"/>
        <end position="211"/>
    </location>
</feature>
<dbReference type="AlphaFoldDB" id="I2NG76"/>
<protein>
    <submittedName>
        <fullName evidence="4">Spore coat protein, U domain family</fullName>
    </submittedName>
</protein>